<evidence type="ECO:0000256" key="1">
    <source>
        <dbReference type="SAM" id="SignalP"/>
    </source>
</evidence>
<dbReference type="RefSeq" id="WP_386810302.1">
    <property type="nucleotide sequence ID" value="NZ_JBHTMV010000009.1"/>
</dbReference>
<keyword evidence="3" id="KW-1185">Reference proteome</keyword>
<reference evidence="3" key="1">
    <citation type="journal article" date="2019" name="Int. J. Syst. Evol. Microbiol.">
        <title>The Global Catalogue of Microorganisms (GCM) 10K type strain sequencing project: providing services to taxonomists for standard genome sequencing and annotation.</title>
        <authorList>
            <consortium name="The Broad Institute Genomics Platform"/>
            <consortium name="The Broad Institute Genome Sequencing Center for Infectious Disease"/>
            <person name="Wu L."/>
            <person name="Ma J."/>
        </authorList>
    </citation>
    <scope>NUCLEOTIDE SEQUENCE [LARGE SCALE GENOMIC DNA]</scope>
    <source>
        <strain evidence="3">CCUG 62221</strain>
    </source>
</reference>
<feature type="chain" id="PRO_5045104038" description="DUF3575 domain-containing protein" evidence="1">
    <location>
        <begin position="19"/>
        <end position="164"/>
    </location>
</feature>
<keyword evidence="1" id="KW-0732">Signal</keyword>
<feature type="signal peptide" evidence="1">
    <location>
        <begin position="1"/>
        <end position="18"/>
    </location>
</feature>
<dbReference type="EMBL" id="JBHTMV010000009">
    <property type="protein sequence ID" value="MFD1294900.1"/>
    <property type="molecule type" value="Genomic_DNA"/>
</dbReference>
<dbReference type="Proteomes" id="UP001597241">
    <property type="component" value="Unassembled WGS sequence"/>
</dbReference>
<proteinExistence type="predicted"/>
<evidence type="ECO:0008006" key="4">
    <source>
        <dbReference type="Google" id="ProtNLM"/>
    </source>
</evidence>
<evidence type="ECO:0000313" key="3">
    <source>
        <dbReference type="Proteomes" id="UP001597241"/>
    </source>
</evidence>
<name>A0ABW3WS79_9FLAO</name>
<sequence>MKKLLVAFTLLTCTFGQAQNEIKFDIFDGLILKSIDVSFEHFLNNESSIGVSALFNLDDDASFSYNEKTMFTPYFRHHFPSNTNWNFFGEVFLGINSGDEKVSNDGVDIYENYTDAALGVSVGSKYVSPKGFVIDIYGGLGRNLFDSLSPSIVPRVGVSIGYRL</sequence>
<evidence type="ECO:0000313" key="2">
    <source>
        <dbReference type="EMBL" id="MFD1294900.1"/>
    </source>
</evidence>
<gene>
    <name evidence="2" type="ORF">ACFQ5N_13740</name>
</gene>
<protein>
    <recommendedName>
        <fullName evidence="4">DUF3575 domain-containing protein</fullName>
    </recommendedName>
</protein>
<comment type="caution">
    <text evidence="2">The sequence shown here is derived from an EMBL/GenBank/DDBJ whole genome shotgun (WGS) entry which is preliminary data.</text>
</comment>
<accession>A0ABW3WS79</accession>
<organism evidence="2 3">
    <name type="scientific">Lutibacter holmesii</name>
    <dbReference type="NCBI Taxonomy" id="1137985"/>
    <lineage>
        <taxon>Bacteria</taxon>
        <taxon>Pseudomonadati</taxon>
        <taxon>Bacteroidota</taxon>
        <taxon>Flavobacteriia</taxon>
        <taxon>Flavobacteriales</taxon>
        <taxon>Flavobacteriaceae</taxon>
        <taxon>Lutibacter</taxon>
    </lineage>
</organism>